<dbReference type="InterPro" id="IPR003337">
    <property type="entry name" value="Trehalose_PPase"/>
</dbReference>
<organism evidence="9 10">
    <name type="scientific">Flavobacterium faecale</name>
    <dbReference type="NCBI Taxonomy" id="1355330"/>
    <lineage>
        <taxon>Bacteria</taxon>
        <taxon>Pseudomonadati</taxon>
        <taxon>Bacteroidota</taxon>
        <taxon>Flavobacteriia</taxon>
        <taxon>Flavobacteriales</taxon>
        <taxon>Flavobacteriaceae</taxon>
        <taxon>Flavobacterium</taxon>
    </lineage>
</organism>
<dbReference type="Gene3D" id="3.40.50.1000">
    <property type="entry name" value="HAD superfamily/HAD-like"/>
    <property type="match status" value="1"/>
</dbReference>
<comment type="pathway">
    <text evidence="1">Glycan biosynthesis; trehalose biosynthesis.</text>
</comment>
<evidence type="ECO:0000256" key="3">
    <source>
        <dbReference type="ARBA" id="ARBA00008799"/>
    </source>
</evidence>
<dbReference type="EC" id="2.4.1.15" evidence="8"/>
<evidence type="ECO:0000313" key="9">
    <source>
        <dbReference type="EMBL" id="AWG22607.1"/>
    </source>
</evidence>
<evidence type="ECO:0000256" key="2">
    <source>
        <dbReference type="ARBA" id="ARBA00006330"/>
    </source>
</evidence>
<evidence type="ECO:0000313" key="10">
    <source>
        <dbReference type="Proteomes" id="UP000244527"/>
    </source>
</evidence>
<dbReference type="CDD" id="cd03788">
    <property type="entry name" value="GT20_TPS"/>
    <property type="match status" value="1"/>
</dbReference>
<dbReference type="OrthoDB" id="9761633at2"/>
<dbReference type="EMBL" id="CP020918">
    <property type="protein sequence ID" value="AWG22607.1"/>
    <property type="molecule type" value="Genomic_DNA"/>
</dbReference>
<evidence type="ECO:0000256" key="6">
    <source>
        <dbReference type="ARBA" id="ARBA00022679"/>
    </source>
</evidence>
<sequence length="736" mass="84144">MNKTIIVSNRLPVDLKYIDDELVVKSSTGGLATGMKSVHSEGNGIWVGWSGLADEEMDENQKNAVDTALAKEKCVAVPLNNDDIENYYYGFSNTALWPLFHYFQAYTEFELTHWDSYVEVNQKFADVVLQQVNDGDTVWVHDYQLLLLPEMLRAKNPTLTIGFFLHIPYPSYELFRTCPWRDELLQGMLGADLIGFHTYDYARHFISCVSRIKGIEINFNEISYANRIIKVDSFPMGIDYDRYHNAALEHDQSSEESKTDLMKSIDFHNKSNDGSKLILSIDRMDYTKGIPNRIKSFEYFLNKYPEYKEKVRLVMLAVPSRENVAQYQLLKRETDELVGRINGDLSTISWTPIWYFYRSLPFGELIDLYVSSDVAMVTPVRDGMNLVAKEYVATRTKGDGVLILSEMAGAAKEMLEALIVNPNNFDQIADSIKEALEMPADEQKTRLDALQKRISRYDVERWASEFLKALKVAKDIVPVQVAQKLDAATIGKFATHYKKEGKKLFLLDYDGTLAGFKNNPSDAIPTQELYDLLDKINENKDTEIAIISGRDRETLERWFGHKPYTLVTDHGAWLRKVGGEWGMLDQMKKSWKENIRPVIESFTDSTPGSLIEEKEYSLAWHYRKVDPHMAALRTMELKHVLKSLLTNNALSVLDGNKVLEVKNSNVNKGRAATRIVSETEYDFIFSIGDDWTDEFMFEELPDSAYTVKVGNVKTVANYYIKDSSEVLDLLRSVTGV</sequence>
<keyword evidence="5" id="KW-0328">Glycosyltransferase</keyword>
<dbReference type="AlphaFoldDB" id="A0A2S1LFU6"/>
<comment type="similarity">
    <text evidence="2">In the C-terminal section; belongs to the trehalose phosphatase family.</text>
</comment>
<dbReference type="PANTHER" id="PTHR10788">
    <property type="entry name" value="TREHALOSE-6-PHOSPHATE SYNTHASE"/>
    <property type="match status" value="1"/>
</dbReference>
<dbReference type="Proteomes" id="UP000244527">
    <property type="component" value="Chromosome"/>
</dbReference>
<dbReference type="NCBIfam" id="NF011071">
    <property type="entry name" value="PRK14501.1"/>
    <property type="match status" value="1"/>
</dbReference>
<dbReference type="InterPro" id="IPR023214">
    <property type="entry name" value="HAD_sf"/>
</dbReference>
<dbReference type="KEGG" id="ffa:FFWV33_14265"/>
<dbReference type="Gene3D" id="3.30.70.1020">
    <property type="entry name" value="Trehalose-6-phosphate phosphatase related protein, domain 2"/>
    <property type="match status" value="1"/>
</dbReference>
<dbReference type="Pfam" id="PF02358">
    <property type="entry name" value="Trehalose_PPase"/>
    <property type="match status" value="1"/>
</dbReference>
<keyword evidence="10" id="KW-1185">Reference proteome</keyword>
<accession>A0A2S1LFU6</accession>
<comment type="subunit">
    <text evidence="4">Homotetramer.</text>
</comment>
<dbReference type="Gene3D" id="3.40.50.2000">
    <property type="entry name" value="Glycogen Phosphorylase B"/>
    <property type="match status" value="2"/>
</dbReference>
<dbReference type="InterPro" id="IPR006379">
    <property type="entry name" value="HAD-SF_hydro_IIB"/>
</dbReference>
<dbReference type="GO" id="GO:0004805">
    <property type="term" value="F:trehalose-phosphatase activity"/>
    <property type="evidence" value="ECO:0007669"/>
    <property type="project" value="TreeGrafter"/>
</dbReference>
<dbReference type="InterPro" id="IPR001830">
    <property type="entry name" value="Glyco_trans_20"/>
</dbReference>
<dbReference type="SUPFAM" id="SSF53756">
    <property type="entry name" value="UDP-Glycosyltransferase/glycogen phosphorylase"/>
    <property type="match status" value="1"/>
</dbReference>
<evidence type="ECO:0000256" key="4">
    <source>
        <dbReference type="ARBA" id="ARBA00011881"/>
    </source>
</evidence>
<evidence type="ECO:0000256" key="7">
    <source>
        <dbReference type="ARBA" id="ARBA00048039"/>
    </source>
</evidence>
<dbReference type="GO" id="GO:0005829">
    <property type="term" value="C:cytosol"/>
    <property type="evidence" value="ECO:0007669"/>
    <property type="project" value="TreeGrafter"/>
</dbReference>
<dbReference type="CDD" id="cd01627">
    <property type="entry name" value="HAD_TPP"/>
    <property type="match status" value="1"/>
</dbReference>
<dbReference type="RefSeq" id="WP_108741526.1">
    <property type="nucleotide sequence ID" value="NZ_CP020918.1"/>
</dbReference>
<gene>
    <name evidence="9" type="ORF">FFWV33_14265</name>
</gene>
<dbReference type="UniPathway" id="UPA00299"/>
<dbReference type="GO" id="GO:0005992">
    <property type="term" value="P:trehalose biosynthetic process"/>
    <property type="evidence" value="ECO:0007669"/>
    <property type="project" value="UniProtKB-UniRule"/>
</dbReference>
<name>A0A2S1LFU6_9FLAO</name>
<comment type="catalytic activity">
    <reaction evidence="7">
        <text>D-glucose 6-phosphate + UDP-alpha-D-glucose = alpha,alpha-trehalose 6-phosphate + UDP + H(+)</text>
        <dbReference type="Rhea" id="RHEA:18889"/>
        <dbReference type="ChEBI" id="CHEBI:15378"/>
        <dbReference type="ChEBI" id="CHEBI:58223"/>
        <dbReference type="ChEBI" id="CHEBI:58429"/>
        <dbReference type="ChEBI" id="CHEBI:58885"/>
        <dbReference type="ChEBI" id="CHEBI:61548"/>
        <dbReference type="EC" id="2.4.1.15"/>
    </reaction>
</comment>
<dbReference type="NCBIfam" id="TIGR02400">
    <property type="entry name" value="trehalose_OtsA"/>
    <property type="match status" value="1"/>
</dbReference>
<dbReference type="SUPFAM" id="SSF56784">
    <property type="entry name" value="HAD-like"/>
    <property type="match status" value="1"/>
</dbReference>
<keyword evidence="6" id="KW-0808">Transferase</keyword>
<dbReference type="NCBIfam" id="TIGR00685">
    <property type="entry name" value="T6PP"/>
    <property type="match status" value="1"/>
</dbReference>
<dbReference type="InterPro" id="IPR012766">
    <property type="entry name" value="Trehalose_OtsA"/>
</dbReference>
<proteinExistence type="inferred from homology"/>
<evidence type="ECO:0000256" key="1">
    <source>
        <dbReference type="ARBA" id="ARBA00005199"/>
    </source>
</evidence>
<evidence type="ECO:0000256" key="5">
    <source>
        <dbReference type="ARBA" id="ARBA00022676"/>
    </source>
</evidence>
<dbReference type="NCBIfam" id="TIGR01484">
    <property type="entry name" value="HAD-SF-IIB"/>
    <property type="match status" value="1"/>
</dbReference>
<reference evidence="9 10" key="1">
    <citation type="submission" date="2017-04" db="EMBL/GenBank/DDBJ databases">
        <title>Compelte genome sequence of WV33.</title>
        <authorList>
            <person name="Lee P.C."/>
        </authorList>
    </citation>
    <scope>NUCLEOTIDE SEQUENCE [LARGE SCALE GENOMIC DNA]</scope>
    <source>
        <strain evidence="9 10">WV33</strain>
    </source>
</reference>
<protein>
    <recommendedName>
        <fullName evidence="8">Alpha,alpha-trehalose-phosphate synthase</fullName>
        <ecNumber evidence="8">2.4.1.15</ecNumber>
    </recommendedName>
</protein>
<dbReference type="PANTHER" id="PTHR10788:SF106">
    <property type="entry name" value="BCDNA.GH08860"/>
    <property type="match status" value="1"/>
</dbReference>
<dbReference type="Pfam" id="PF00982">
    <property type="entry name" value="Glyco_transf_20"/>
    <property type="match status" value="1"/>
</dbReference>
<comment type="similarity">
    <text evidence="3">Belongs to the glycosyltransferase 20 family.</text>
</comment>
<dbReference type="GO" id="GO:0003825">
    <property type="term" value="F:alpha,alpha-trehalose-phosphate synthase (UDP-forming) activity"/>
    <property type="evidence" value="ECO:0007669"/>
    <property type="project" value="UniProtKB-UniRule"/>
</dbReference>
<dbReference type="InterPro" id="IPR036412">
    <property type="entry name" value="HAD-like_sf"/>
</dbReference>
<evidence type="ECO:0000256" key="8">
    <source>
        <dbReference type="NCBIfam" id="TIGR02400"/>
    </source>
</evidence>